<dbReference type="RefSeq" id="WP_154358332.1">
    <property type="nucleotide sequence ID" value="NZ_WKJL01000009.1"/>
</dbReference>
<keyword evidence="3" id="KW-1185">Reference proteome</keyword>
<feature type="transmembrane region" description="Helical" evidence="1">
    <location>
        <begin position="118"/>
        <end position="137"/>
    </location>
</feature>
<feature type="transmembrane region" description="Helical" evidence="1">
    <location>
        <begin position="300"/>
        <end position="322"/>
    </location>
</feature>
<name>A0A844D2Y0_9BURK</name>
<dbReference type="AlphaFoldDB" id="A0A844D2Y0"/>
<keyword evidence="1" id="KW-0472">Membrane</keyword>
<proteinExistence type="predicted"/>
<organism evidence="2 3">
    <name type="scientific">Duganella aquatilis</name>
    <dbReference type="NCBI Taxonomy" id="2666082"/>
    <lineage>
        <taxon>Bacteria</taxon>
        <taxon>Pseudomonadati</taxon>
        <taxon>Pseudomonadota</taxon>
        <taxon>Betaproteobacteria</taxon>
        <taxon>Burkholderiales</taxon>
        <taxon>Oxalobacteraceae</taxon>
        <taxon>Telluria group</taxon>
        <taxon>Duganella</taxon>
    </lineage>
</organism>
<feature type="transmembrane region" description="Helical" evidence="1">
    <location>
        <begin position="328"/>
        <end position="346"/>
    </location>
</feature>
<feature type="transmembrane region" description="Helical" evidence="1">
    <location>
        <begin position="12"/>
        <end position="30"/>
    </location>
</feature>
<accession>A0A844D2Y0</accession>
<evidence type="ECO:0000313" key="3">
    <source>
        <dbReference type="Proteomes" id="UP000439986"/>
    </source>
</evidence>
<sequence length="499" mass="56054">MKRLLERHGLPLLAALCIGLTLLAAVLWYLQLKADVALLFHSDSDYLPALYHDLVEQGGRLSQWNLTPAPSFLPDWPLFFLARWAAGDFFHALPAYFVLQGLLLFALMLWLARALIDARQALATASCATVLVFYWAMHAISPYIYFYLSAFHCGVFLLLLLSLRLEFRQSCWLLGGVAMLAALSDRLYLLQYTLPAVLTLAALHWRQRLPWKRQALAIVLGSLIGVRLYRLVAHALTLPWMMSLDAVALNLPQLGRILDETWHYAPACLALLMMYYLVLSALLAGALLGRGWRLRQPLAARLALFNWLSMAGTLAAVLLSANTPTVRYFIPAYVLPLLVAPVLLYTSLPQHWHRHLTAALLLCAVWLTQSMLLPVLRDLGATQRTYYPPQVACMDGAIAQYGLQYGMSNYWDAKRFGMLSRHPRMIAPYTKELEPMHWITSESVFRRSYDFVLVGHGQELDVLDAGTLIRQNGAPAARIDCGTFDLLAYPGGGLKNGFR</sequence>
<dbReference type="EMBL" id="WKJL01000009">
    <property type="protein sequence ID" value="MRW85301.1"/>
    <property type="molecule type" value="Genomic_DNA"/>
</dbReference>
<dbReference type="Proteomes" id="UP000439986">
    <property type="component" value="Unassembled WGS sequence"/>
</dbReference>
<keyword evidence="1" id="KW-1133">Transmembrane helix</keyword>
<reference evidence="2 3" key="1">
    <citation type="submission" date="2019-11" db="EMBL/GenBank/DDBJ databases">
        <title>Novel species isolated from a subtropical stream in China.</title>
        <authorList>
            <person name="Lu H."/>
        </authorList>
    </citation>
    <scope>NUCLEOTIDE SEQUENCE [LARGE SCALE GENOMIC DNA]</scope>
    <source>
        <strain evidence="2 3">FT26W</strain>
    </source>
</reference>
<evidence type="ECO:0000313" key="2">
    <source>
        <dbReference type="EMBL" id="MRW85301.1"/>
    </source>
</evidence>
<evidence type="ECO:0000256" key="1">
    <source>
        <dbReference type="SAM" id="Phobius"/>
    </source>
</evidence>
<feature type="transmembrane region" description="Helical" evidence="1">
    <location>
        <begin position="143"/>
        <end position="160"/>
    </location>
</feature>
<feature type="transmembrane region" description="Helical" evidence="1">
    <location>
        <begin position="89"/>
        <end position="111"/>
    </location>
</feature>
<evidence type="ECO:0008006" key="4">
    <source>
        <dbReference type="Google" id="ProtNLM"/>
    </source>
</evidence>
<feature type="transmembrane region" description="Helical" evidence="1">
    <location>
        <begin position="262"/>
        <end position="288"/>
    </location>
</feature>
<protein>
    <recommendedName>
        <fullName evidence="4">Glycosyltransferase RgtA/B/C/D-like domain-containing protein</fullName>
    </recommendedName>
</protein>
<gene>
    <name evidence="2" type="ORF">GJ698_14545</name>
</gene>
<feature type="transmembrane region" description="Helical" evidence="1">
    <location>
        <begin position="358"/>
        <end position="376"/>
    </location>
</feature>
<feature type="transmembrane region" description="Helical" evidence="1">
    <location>
        <begin position="217"/>
        <end position="242"/>
    </location>
</feature>
<keyword evidence="1" id="KW-0812">Transmembrane</keyword>
<comment type="caution">
    <text evidence="2">The sequence shown here is derived from an EMBL/GenBank/DDBJ whole genome shotgun (WGS) entry which is preliminary data.</text>
</comment>